<dbReference type="GO" id="GO:0003723">
    <property type="term" value="F:RNA binding"/>
    <property type="evidence" value="ECO:0007669"/>
    <property type="project" value="InterPro"/>
</dbReference>
<reference evidence="5" key="1">
    <citation type="submission" date="2018-05" db="EMBL/GenBank/DDBJ databases">
        <authorList>
            <person name="Lanie J.A."/>
            <person name="Ng W.-L."/>
            <person name="Kazmierczak K.M."/>
            <person name="Andrzejewski T.M."/>
            <person name="Davidsen T.M."/>
            <person name="Wayne K.J."/>
            <person name="Tettelin H."/>
            <person name="Glass J.I."/>
            <person name="Rusch D."/>
            <person name="Podicherti R."/>
            <person name="Tsui H.-C.T."/>
            <person name="Winkler M.E."/>
        </authorList>
    </citation>
    <scope>NUCLEOTIDE SEQUENCE</scope>
</reference>
<comment type="similarity">
    <text evidence="1">Belongs to the universal ribosomal protein uL24 family.</text>
</comment>
<name>A0A382P1L9_9ZZZZ</name>
<dbReference type="Pfam" id="PF16906">
    <property type="entry name" value="Ribosomal_L26"/>
    <property type="match status" value="1"/>
</dbReference>
<feature type="region of interest" description="Disordered" evidence="4">
    <location>
        <begin position="112"/>
        <end position="151"/>
    </location>
</feature>
<evidence type="ECO:0000256" key="4">
    <source>
        <dbReference type="SAM" id="MobiDB-lite"/>
    </source>
</evidence>
<dbReference type="InterPro" id="IPR041988">
    <property type="entry name" value="Ribosomal_uL24_KOW"/>
</dbReference>
<dbReference type="Gene3D" id="2.30.30.30">
    <property type="match status" value="1"/>
</dbReference>
<gene>
    <name evidence="5" type="ORF">METZ01_LOCUS319349</name>
</gene>
<evidence type="ECO:0000313" key="5">
    <source>
        <dbReference type="EMBL" id="SVC66495.1"/>
    </source>
</evidence>
<accession>A0A382P1L9</accession>
<dbReference type="HAMAP" id="MF_01326_A">
    <property type="entry name" value="Ribosomal_uL24_A"/>
    <property type="match status" value="1"/>
</dbReference>
<dbReference type="SUPFAM" id="SSF50104">
    <property type="entry name" value="Translation proteins SH3-like domain"/>
    <property type="match status" value="1"/>
</dbReference>
<feature type="non-terminal residue" evidence="5">
    <location>
        <position position="151"/>
    </location>
</feature>
<protein>
    <recommendedName>
        <fullName evidence="6">KOW domain-containing protein</fullName>
    </recommendedName>
</protein>
<evidence type="ECO:0000256" key="2">
    <source>
        <dbReference type="ARBA" id="ARBA00022980"/>
    </source>
</evidence>
<dbReference type="InterPro" id="IPR008991">
    <property type="entry name" value="Translation_prot_SH3-like_sf"/>
</dbReference>
<dbReference type="EMBL" id="UINC01103818">
    <property type="protein sequence ID" value="SVC66495.1"/>
    <property type="molecule type" value="Genomic_DNA"/>
</dbReference>
<evidence type="ECO:0000256" key="1">
    <source>
        <dbReference type="ARBA" id="ARBA00010618"/>
    </source>
</evidence>
<evidence type="ECO:0000256" key="3">
    <source>
        <dbReference type="ARBA" id="ARBA00023274"/>
    </source>
</evidence>
<keyword evidence="3" id="KW-0687">Ribonucleoprotein</keyword>
<organism evidence="5">
    <name type="scientific">marine metagenome</name>
    <dbReference type="NCBI Taxonomy" id="408172"/>
    <lineage>
        <taxon>unclassified sequences</taxon>
        <taxon>metagenomes</taxon>
        <taxon>ecological metagenomes</taxon>
    </lineage>
</organism>
<dbReference type="PANTHER" id="PTHR11143">
    <property type="entry name" value="60S RIBOSOMAL PROTEIN L26 FAMILY MEMBER"/>
    <property type="match status" value="1"/>
</dbReference>
<dbReference type="GO" id="GO:0015934">
    <property type="term" value="C:large ribosomal subunit"/>
    <property type="evidence" value="ECO:0007669"/>
    <property type="project" value="InterPro"/>
</dbReference>
<dbReference type="AlphaFoldDB" id="A0A382P1L9"/>
<sequence>MKPTKMRNRQIYYATIQRSSAQLSSQLSENLRKKYGKKSVRVTEGDSVKVIRGEFTGVDGKVTKVSAANGGLTIEGVKKEKLKGEKYDVFIHTSNIEVTGLNTDDKWRINKLEGKNVRDARPETDKKDTKVEPKSQSPKKEKKVSDLTNKK</sequence>
<dbReference type="CDD" id="cd06089">
    <property type="entry name" value="KOW_RPL26"/>
    <property type="match status" value="1"/>
</dbReference>
<proteinExistence type="inferred from homology"/>
<dbReference type="NCBIfam" id="TIGR01080">
    <property type="entry name" value="rplX_A_E"/>
    <property type="match status" value="1"/>
</dbReference>
<dbReference type="InterPro" id="IPR005756">
    <property type="entry name" value="Ribosomal_uL24_euk/arc"/>
</dbReference>
<evidence type="ECO:0008006" key="6">
    <source>
        <dbReference type="Google" id="ProtNLM"/>
    </source>
</evidence>
<dbReference type="GO" id="GO:0003735">
    <property type="term" value="F:structural constituent of ribosome"/>
    <property type="evidence" value="ECO:0007669"/>
    <property type="project" value="InterPro"/>
</dbReference>
<dbReference type="InterPro" id="IPR014722">
    <property type="entry name" value="Rib_uL2_dom2"/>
</dbReference>
<feature type="compositionally biased region" description="Basic and acidic residues" evidence="4">
    <location>
        <begin position="112"/>
        <end position="133"/>
    </location>
</feature>
<keyword evidence="2" id="KW-0689">Ribosomal protein</keyword>
<dbReference type="GO" id="GO:0006412">
    <property type="term" value="P:translation"/>
    <property type="evidence" value="ECO:0007669"/>
    <property type="project" value="InterPro"/>
</dbReference>